<evidence type="ECO:0000313" key="9">
    <source>
        <dbReference type="EMBL" id="CAE8647524.1"/>
    </source>
</evidence>
<organism evidence="9 10">
    <name type="scientific">Polarella glacialis</name>
    <name type="common">Dinoflagellate</name>
    <dbReference type="NCBI Taxonomy" id="89957"/>
    <lineage>
        <taxon>Eukaryota</taxon>
        <taxon>Sar</taxon>
        <taxon>Alveolata</taxon>
        <taxon>Dinophyceae</taxon>
        <taxon>Suessiales</taxon>
        <taxon>Suessiaceae</taxon>
        <taxon>Polarella</taxon>
    </lineage>
</organism>
<dbReference type="InterPro" id="IPR031248">
    <property type="entry name" value="RNF213"/>
</dbReference>
<dbReference type="PROSITE" id="PS51981">
    <property type="entry name" value="ZF_RZ"/>
    <property type="match status" value="1"/>
</dbReference>
<keyword evidence="4" id="KW-0863">Zinc-finger</keyword>
<proteinExistence type="predicted"/>
<dbReference type="GO" id="GO:0002376">
    <property type="term" value="P:immune system process"/>
    <property type="evidence" value="ECO:0007669"/>
    <property type="project" value="UniProtKB-KW"/>
</dbReference>
<dbReference type="InterPro" id="IPR011042">
    <property type="entry name" value="6-blade_b-propeller_TolB-like"/>
</dbReference>
<dbReference type="GO" id="GO:0005737">
    <property type="term" value="C:cytoplasm"/>
    <property type="evidence" value="ECO:0007669"/>
    <property type="project" value="UniProtKB-SubCell"/>
</dbReference>
<dbReference type="GO" id="GO:0008270">
    <property type="term" value="F:zinc ion binding"/>
    <property type="evidence" value="ECO:0007669"/>
    <property type="project" value="UniProtKB-KW"/>
</dbReference>
<evidence type="ECO:0000256" key="5">
    <source>
        <dbReference type="ARBA" id="ARBA00022833"/>
    </source>
</evidence>
<sequence length="5274" mass="569907">MGVSCSSSAASRGQDLTNTSTGSLISSYLREGRPGPRQSLHLAEPLELRQRLVILTLTDWPDACAPPPQNWRAELYLLGARSEQDRATQAARPAALPALGRTISACAPEIAAPSFLPPPRLQRSRTVAADASAEQDSMNSSRWELPEAQLRLCDDAGVDGGAGRCHTGVLEVQTLDGLRSLVGEQAALELKCVRPGASDAPGPTDGDAQVLEQFVTSTFVWGPPMPMLIATRSLLPSAVMYGRAAAAIMEEWAERSVHAACYLHLSLLAFFTQQLPAADVGEMLQSLGGATGVSQAVQSPARCLASLAAAGQVVLLAGAPTSPSQPLWDLAMQLVSLLPQSQEGCKEGGHGVAAQGEHPAAAASVRAAAGGATDGSPQIEPKVETLSRWLSAWVKDPVERLSVLQLVLAFFTFPVRSESQSPCPSYRSHRLLPLLRGTSAEHLVRVPSWPSLRGSHRLVGGAIAASTEPSMLLPSHPPTLVRAATVQQRTWKEALRRARQPASSLASLGEEILGSMQSARTDGLALLRLSPPRAEANRLRQAIKVLGEAGPKLEGSREAAAETIHWLAKEDEKQTRRVVISRRLRAAAEGSNAGAASNAMLASVSTLVPSAVELLDLALLVDPQNAEQLHLIASGPGAIFMVENWSKSAADSKDQPMLTQVSSSLIGKNDGFLHDATFGEAACGLCASQDGSCLVADASNHCIRRISPIRGERIRFAVVSTVTGTGATGQRDGSIQNATFSSPCAVLELACGAVVIMEAGHPDTIRVLAETVVMSVPLPAGRRSSQGIRDYAALAPDNRHASAAWISDGCGVCRISRDEVGSSWVVDRILNLKGIAGLSHLWNPDGSLHGLLVSRRTDYRLTFWDLSQSQDGGPGAGTHELVAGQVLSRGWVDGVGTLARLMSPGHHSRLVADGAIVFTDGSSIRKLHMVAECKARAVSMAEEAQDCTELALQRAKVLSVSWAEASAVFSGPCISIVSVQRQLCEANFEAEVSNLGVTTGACFKNSLAVLVLMAPSLASLVKLLATARTTPGSSGRLAANVEEALRARLASYQWPPAGTNEQHQDLEAFEQLISDGLLVPEVILEVLDCEELPRQVACSPQLMRLFNTIGRSHPDHRPLQLAMVRWALRRFTNSSLASALQEAQEDNPGAGDEALELTFAQWLWEVLQPLDLELHSCGETDSSISWLLQEFLQDHLVGDRVDRQVWALRRGPALAAQLGSNLLSAALTVALRSVAARLPLRRSLDELFGVTDSHARAKPFRSLRAELIIAALESALEKQPFFISEKGPEGQTKERSPSDTALRSDLLAWASALQWAKSAGAEVASDTLLGQRLRASLLPAETSLESLGRAIKDGSITVAAVVKLMIGGSPKTAVGSGGGEDGGVGDLNDSNGMGDGPAVFQLFSGDRQTSDALRDLYSRLKEAHATLQGLTTAAKCLWPRDNGMLASLNTAQQRWPDLPARGAMAAIAGEPGAPVLVDQLAPEVLAASRALALLGSSAAFKCVWQSKVSPDQPPSSGTLRRAAEAWAELHAALGTPGSATLRLADLEPVLQALVRPEEIRLLAVTGSTLTIERNDADGERMIRSWAVCDPSATWEAEASKVVEQLWHAAMVRRALPDIRSNLLNFQELFLDEGSGIQESQAMLSLFDQLEVSFSAWSSTAVCGAEEMIKLSEQVDVRFLRHPRQIIAAIHAAGKLLQWLRTMRDDADYLVRVEVALNRSELEVPYELWSTRYGRVDESKISAVTAVRTTLHEIIYRPVDEERFKSLSPLLEKLSAVESCQKVSGLVEALTSAAGLQGPLEELLGGRDAALARLLRMLKPASQAMWIISTSIKRANSRGLGDSYQSEEADEVETRLADERLLRLELRKADGECSQQGLTELLDFQAAVSLSAGVSDEAATQVLLFNDQLGLMRLAASVLDTLQLAGHPEFQQFSRSWPLSSSLIKLRAEVSALRERQLLWSSSLREVRLAYPPLAFFTARQLGVLLRSLAADGRSEVEMLLNVVAKTWRLETTAGSWASELLKCWQANEPSLGSTIEQSEGHLLARLAHALAVTWQTNVSLVIPKVQQQADEFVLGADLVRGGVHVACASQASESLGLLLLPFLTLGRLPAPGEALQCRCDTPMEALQLFLLRWRHSASGGCFGLLLPASSTFLTQQLVAQELHAALNAGDKTPSCPLLLVVVGAKAAQTHIVAQLACHRTEITAPPESVLKEHFLRALALGLESDDSNLASHLVSVHVGPHSGCGKSFNVRSFASEIGAEHRLLRISAQLTAGELSRRLSRATATQRGEGRVVLHIDLAGGASLLSSEAFAALLFELLVLGRLSRHGTSKLEEVFFWEAERVSFAFELPAGVLTAAQGGCLPLLALLPFREAKPAAAHFQATESALRWGMGDSYASSRHDGVRAAGTAANAYQRLQYVCKALALLKHLNGAFPLYFADPHLPDDELPGSVCFDLLVEHAKVQLRPSLWNLWAFVDVLYWQLREVHHPDSVVNQACMPESPSATVVGEVSGLQAPNEKPQDCPMFKGELIAFILKTARDFATRQTSRHDADPEEIVAADLTNFHFDKYCGRWRRAPFSSDGMPVFARYHEYGVGSGQFFLYFRASEARWVIDQEVDKIAPAFAFTKRPEISARWWGMGTWVVNKKMSVRKLTHHLGFEGSAVQVSGVDESLTGKEDEYLVPLNGVYLRQHRTEDVNKAPHYVLEKPRRHLFWDSVTWCIAHVCHAEEGVYARASSVDIFGTYLTMGSDTKLVDPEASVSFVTAAAEAQGSARTAAQQEADGNDVLDDDFPLLRWEDSSHDCMLFSNRRHAVCFLSSNPAQLQRSMHPGLLQLLEKNGVRIGESLDALTADHTHVLGCLTNVDHTAKEAAGLLGGHYCLTGDAVLKMLAVFVRMRCGLPVVLMGECGCGKTELVRYLCAWLGVKLLTLNVHGGTTEADIDAIFAEARQLADRHAGNAQERVVVFLDEINTSHHVSMLCEAVLSRSLKGELLPDNLDVLAALNPRRRRPPQMQLTTGLVYSNATHGGAEEEMSSLVYRVHAVPQTVHDFLFDFGALTKHAETAYVRSMVLASWPACHERELMIVAGLSCLAQGFIRQEEGDASAVSLRDVKRSLRVALWMQQRFAPKAAANQPHAPSVIVAVALVYNYRLPHREQRRKLWNMLARCAPWPSDQGAMKGRGWAQLSIDKEANGLTAMENLVLKVQTKVASEFELDRDVVMNEALAENVFVGLLCIMNRIPLFIVGKPGTSKTLCVQVLLSNLQGNQSKSKVLRGLPAIRVMQFQCSPLSTADGIERQFEAAGRFADSALDAQVVLLLDEVGLAEFSPDMPLKVLHGILADPGKVAVVGLSNWRLDPAKMNRSVCLARPDPDSAEVIRTGAGLLASVSSATAVSPTWLSELAAAFWKVFADQGSRDWLGMRDYYSFVRSICQAVVPNASCDSPSALSLANAVRRNFGGRPDLLDRLLDSMLQDEDPCAEKHAQQSRPGTSLTELLRVSLFDRSSRHLLLVSKGPTPAWLSAMGLLPQSAEALFGSDFPDDDSEAYAIRQLTKVRKAMAEGRVLVLSGMDVIYEALYDVLNQRYVRRQSEDGTVERMLRLAIGSRSQLCNVADGFKLVVLVDTDHAQTKLDVPFLNRFEKQLVEPEELLPDDSREAFRRLRDWADKASQEAGCQVIPGGLDNLSLASLVLSKPGVSDEELRLAVLCMAVPLAVFRSQTLQDLKLKQGGNYFSQRSSLSAAIRTMISSSDGRSLLCDICTSSPCAHLPDESNLAAVLGYAVQVLPLAQLSGDQQLQEALHMFLSADAEGQNSQGAKYEGRAILILQVDALACSDSRLALTRHCCEESLREAVARGSGSALLAGRHVFLIHHRAGWPAPAGLKSGGFAWRPQVGWSSIFVDDLRPEQTKLHDEKEKEQDRGPSLEYVLCCSVHQLLLEGLIPKLRSLALERCRTCLARCLQPLPNEPLAPETETVGHKLTAFSERLASLRTALQHDSVFAQAWESAAMHALQLWAVPDVRGLHLHVSLAMNELRTGSLRCSVALAIDRLCLAALSHALRWLDMDFNLTHLTGTSQFTKNLWHALAACPAVLTAPQLSAALLAPGAAMLGPAEVPNNGRHGLLACKCPFSARLLSILGAARVAVGELQDSKRLRALCCALIGEEATSAFDACEAAEPGFLLHDAVAILSPTYPHLDFGLLLQAYASAYKDQLGDQPARSPLEVLAALWRTSGQLQSLCSLLSLLARVEPNSASRLLEKAAAAAGNSIGGLSGAVVAVAAATIAAMPGAAALAIAAKPHIRMLLCGAASNGTSLGQTWWRLQVVLVADEELTRGLGRAHCAEGLDSSLVPEWRAGEPPLQTLLGIGMWEQLSQRICATMTSAGLAKKAPSVAASTFQRGLVEIVSEVIGAGDSNQELGVGRDLVAAIWAVALRQPGAAQRFGLEEPLTPRVCRGLLAWLRANHFSSASWAACPRLQPECAWHLLNFVEDVETVGSCGSVDFEAMMPGNFNANGEDLSEEFVHMVARVRAELALYAARLVCGYGNETASRSILQLLQGSKLAAIFVTKVARKLGGDEQLCRIASQGLDSGKKIIWFPVDPSRLPALGQMQLPDPFVTFVPSHWPAEWYLSVCSAASLCATTSSPTLKDFNTEVEQTRTPADAGKKRLAVAVLGCIVSRVLLHRVAFPAGLDVLQSWTVSKFGGSSGTASLIHRLFAIDTLLPHLQEVANGRLGPSSSANSPVLQPTAGFLEQLAGHIVLTSLDLGEGWLQTVLLRPREAQLTYWPAMPESEESAVMGALGFVGWYVCPRGHPYSVGECTRPMQLGVCPVAGCGCPIGGQGHVDVQGVRKVDQQDFTRGKSQTGYVAVSSELIDQTIVNQGSRPLSASALKALRLVLHTALWISLGSEGSHWAAAAIMPGSSGVSAEAAAKELLIRISEDWAALLLQTGLTARELGAWVHLTLTECASKLQGRWSLDTEQHRKTFESAFQTASEAALRSVNSQSKERLRMDVGQDFTATLRSAMTAADWSELCDVDETASKKNPRQTVQDASLKMQRAMWRGRLKAGLGEFERFFFARRRNSTDCPLIAVVVKHKKRLAALPALPALLSWHALLFEALEDGEITREQARQITNQEAIQRLPEHRRQHATAVLASFCNSFNMAFPLVENLFECQANPFLRDGKVHLPGPMSPEMDGMGGRRRGTARRRRYRATAYATEDRRAPLGPMVGGAAAAGAAQRQSVPTQPQLDWIATLALQRGLNPEDVLAAARTKAEASALIDQLRAPPR</sequence>
<dbReference type="Pfam" id="PF20173">
    <property type="entry name" value="ZnF_RZ-type"/>
    <property type="match status" value="1"/>
</dbReference>
<reference evidence="9" key="1">
    <citation type="submission" date="2021-02" db="EMBL/GenBank/DDBJ databases">
        <authorList>
            <person name="Dougan E. K."/>
            <person name="Rhodes N."/>
            <person name="Thang M."/>
            <person name="Chan C."/>
        </authorList>
    </citation>
    <scope>NUCLEOTIDE SEQUENCE</scope>
</reference>
<dbReference type="SMART" id="SM00382">
    <property type="entry name" value="AAA"/>
    <property type="match status" value="2"/>
</dbReference>
<dbReference type="GO" id="GO:0016887">
    <property type="term" value="F:ATP hydrolysis activity"/>
    <property type="evidence" value="ECO:0007669"/>
    <property type="project" value="InterPro"/>
</dbReference>
<keyword evidence="5" id="KW-0862">Zinc</keyword>
<name>A0A813I8S3_POLGL</name>
<keyword evidence="3" id="KW-0479">Metal-binding</keyword>
<evidence type="ECO:0000256" key="1">
    <source>
        <dbReference type="ARBA" id="ARBA00004496"/>
    </source>
</evidence>
<dbReference type="InterPro" id="IPR003593">
    <property type="entry name" value="AAA+_ATPase"/>
</dbReference>
<dbReference type="InterPro" id="IPR011704">
    <property type="entry name" value="ATPase_dyneun-rel_AAA"/>
</dbReference>
<keyword evidence="2" id="KW-0963">Cytoplasm</keyword>
<dbReference type="SUPFAM" id="SSF52540">
    <property type="entry name" value="P-loop containing nucleoside triphosphate hydrolases"/>
    <property type="match status" value="2"/>
</dbReference>
<evidence type="ECO:0000256" key="6">
    <source>
        <dbReference type="ARBA" id="ARBA00022859"/>
    </source>
</evidence>
<evidence type="ECO:0000256" key="4">
    <source>
        <dbReference type="ARBA" id="ARBA00022771"/>
    </source>
</evidence>
<dbReference type="GO" id="GO:0005524">
    <property type="term" value="F:ATP binding"/>
    <property type="evidence" value="ECO:0007669"/>
    <property type="project" value="InterPro"/>
</dbReference>
<evidence type="ECO:0000256" key="2">
    <source>
        <dbReference type="ARBA" id="ARBA00022490"/>
    </source>
</evidence>
<protein>
    <recommendedName>
        <fullName evidence="8">RZ-type domain-containing protein</fullName>
    </recommendedName>
</protein>
<gene>
    <name evidence="9" type="ORF">PGLA2088_LOCUS5755</name>
</gene>
<evidence type="ECO:0000259" key="8">
    <source>
        <dbReference type="PROSITE" id="PS51981"/>
    </source>
</evidence>
<dbReference type="Gene3D" id="3.40.50.300">
    <property type="entry name" value="P-loop containing nucleotide triphosphate hydrolases"/>
    <property type="match status" value="2"/>
</dbReference>
<dbReference type="GO" id="GO:0004842">
    <property type="term" value="F:ubiquitin-protein transferase activity"/>
    <property type="evidence" value="ECO:0007669"/>
    <property type="project" value="InterPro"/>
</dbReference>
<dbReference type="InterPro" id="IPR027417">
    <property type="entry name" value="P-loop_NTPase"/>
</dbReference>
<evidence type="ECO:0000256" key="7">
    <source>
        <dbReference type="SAM" id="MobiDB-lite"/>
    </source>
</evidence>
<dbReference type="Pfam" id="PF07728">
    <property type="entry name" value="AAA_5"/>
    <property type="match status" value="1"/>
</dbReference>
<feature type="region of interest" description="Disordered" evidence="7">
    <location>
        <begin position="5171"/>
        <end position="5195"/>
    </location>
</feature>
<feature type="domain" description="RZ-type" evidence="8">
    <location>
        <begin position="4776"/>
        <end position="4847"/>
    </location>
</feature>
<dbReference type="PANTHER" id="PTHR22605">
    <property type="entry name" value="RZ-TYPE DOMAIN-CONTAINING PROTEIN"/>
    <property type="match status" value="1"/>
</dbReference>
<accession>A0A813I8S3</accession>
<feature type="compositionally biased region" description="Basic residues" evidence="7">
    <location>
        <begin position="5186"/>
        <end position="5195"/>
    </location>
</feature>
<keyword evidence="6" id="KW-0391">Immunity</keyword>
<dbReference type="PANTHER" id="PTHR22605:SF1">
    <property type="entry name" value="RZ-TYPE DOMAIN-CONTAINING PROTEIN"/>
    <property type="match status" value="1"/>
</dbReference>
<evidence type="ECO:0000313" key="10">
    <source>
        <dbReference type="Proteomes" id="UP000626109"/>
    </source>
</evidence>
<dbReference type="EMBL" id="CAJNNW010005557">
    <property type="protein sequence ID" value="CAE8647524.1"/>
    <property type="molecule type" value="Genomic_DNA"/>
</dbReference>
<comment type="caution">
    <text evidence="9">The sequence shown here is derived from an EMBL/GenBank/DDBJ whole genome shotgun (WGS) entry which is preliminary data.</text>
</comment>
<comment type="subcellular location">
    <subcellularLocation>
        <location evidence="1">Cytoplasm</location>
    </subcellularLocation>
</comment>
<evidence type="ECO:0000256" key="3">
    <source>
        <dbReference type="ARBA" id="ARBA00022723"/>
    </source>
</evidence>
<dbReference type="Proteomes" id="UP000626109">
    <property type="component" value="Unassembled WGS sequence"/>
</dbReference>
<dbReference type="InterPro" id="IPR046439">
    <property type="entry name" value="ZF_RZ_dom"/>
</dbReference>
<dbReference type="Gene3D" id="2.120.10.30">
    <property type="entry name" value="TolB, C-terminal domain"/>
    <property type="match status" value="1"/>
</dbReference>